<dbReference type="OrthoDB" id="409543at2759"/>
<sequence>MNMQKHLTSVITAIAYGLTTLALLTYYHRYHNTAQSTLARFPEPDINLQQEQAKQFNINEQTARTTSSNADPLIVHYIFLQEKPSDISFLDCMGVVSVMKNLQPDFIYFHTNYPDHFPFDNCLKYHEKWTTIKIIPIHRRFMINGKRIEFIHHEADILRLENLQKYGGLALDFDVIVINGQKLRDLLRDHTCIICDEPKFPELLNSGFMGCHVGARFPGLMLDVYHTDYRPNSWLFNSGTMAFRVWSAESTAVHVVPGVCNYPGGPERDSYFDQRGHYNWTTGEKVALHTFIHDRKFGEQDAMTKESSFVPKSMMKGQEKELAGGLLTFDFTPQCLAPDSTFSWPEFAKFSTLIGPANDFLQQNPGLAVKSCETAHFRVDGDSIRKPEKSDFKQVGESLRPFVKGLRLFATRRNNQSINQPPDQLGYTTFHLEVDPKLPNTLSHLTEKVNDYLKRTPLPGKLVAVESLQFRGVSPGFDTDTTCWKPDTSFFLSQQEFLTVFRIWFTLGRPQCETIGFADFFPAVLDAGGWLSKATVEELPSVMANVNRFINALPSNIEILNVNTLASRTNKSAEYHLAHYTFTEDDKFHKYYIKFIRIAYVVQPQAAAPPAYEQRHFTTELFAPGLLEEPGFFSSGVFEPQSVVRARMDDWVRHTQANVVAVETVVYKSKTGGEGRNGFGAMYTWNEEHYNSSTKRTEPSNEQYLICYRVFLEGAVRHPPGYERPRGIEEYRRENAGDCSVS</sequence>
<evidence type="ECO:0000313" key="3">
    <source>
        <dbReference type="Proteomes" id="UP000192578"/>
    </source>
</evidence>
<dbReference type="PANTHER" id="PTHR46830:SF1">
    <property type="entry name" value="ALPHA-1,4-N-ACETYLGLUCOSAMINYLTRANSFERASE"/>
    <property type="match status" value="1"/>
</dbReference>
<dbReference type="PANTHER" id="PTHR46830">
    <property type="entry name" value="TRANSFERASE, PUTATIVE-RELATED"/>
    <property type="match status" value="1"/>
</dbReference>
<gene>
    <name evidence="2" type="ORF">BV898_15543</name>
</gene>
<keyword evidence="1" id="KW-1133">Transmembrane helix</keyword>
<keyword evidence="1" id="KW-0472">Membrane</keyword>
<accession>A0A9X6NHZ9</accession>
<dbReference type="Gene3D" id="3.90.550.20">
    <property type="match status" value="1"/>
</dbReference>
<proteinExistence type="predicted"/>
<reference evidence="3" key="1">
    <citation type="submission" date="2017-01" db="EMBL/GenBank/DDBJ databases">
        <title>Comparative genomics of anhydrobiosis in the tardigrade Hypsibius dujardini.</title>
        <authorList>
            <person name="Yoshida Y."/>
            <person name="Koutsovoulos G."/>
            <person name="Laetsch D."/>
            <person name="Stevens L."/>
            <person name="Kumar S."/>
            <person name="Horikawa D."/>
            <person name="Ishino K."/>
            <person name="Komine S."/>
            <person name="Tomita M."/>
            <person name="Blaxter M."/>
            <person name="Arakawa K."/>
        </authorList>
    </citation>
    <scope>NUCLEOTIDE SEQUENCE [LARGE SCALE GENOMIC DNA]</scope>
    <source>
        <strain evidence="3">Z151</strain>
    </source>
</reference>
<organism evidence="2 3">
    <name type="scientific">Hypsibius exemplaris</name>
    <name type="common">Freshwater tardigrade</name>
    <dbReference type="NCBI Taxonomy" id="2072580"/>
    <lineage>
        <taxon>Eukaryota</taxon>
        <taxon>Metazoa</taxon>
        <taxon>Ecdysozoa</taxon>
        <taxon>Tardigrada</taxon>
        <taxon>Eutardigrada</taxon>
        <taxon>Parachela</taxon>
        <taxon>Hypsibioidea</taxon>
        <taxon>Hypsibiidae</taxon>
        <taxon>Hypsibius</taxon>
    </lineage>
</organism>
<dbReference type="Proteomes" id="UP000192578">
    <property type="component" value="Unassembled WGS sequence"/>
</dbReference>
<evidence type="ECO:0000256" key="1">
    <source>
        <dbReference type="SAM" id="Phobius"/>
    </source>
</evidence>
<feature type="transmembrane region" description="Helical" evidence="1">
    <location>
        <begin position="7"/>
        <end position="27"/>
    </location>
</feature>
<evidence type="ECO:0000313" key="2">
    <source>
        <dbReference type="EMBL" id="OWA51041.1"/>
    </source>
</evidence>
<dbReference type="InterPro" id="IPR029044">
    <property type="entry name" value="Nucleotide-diphossugar_trans"/>
</dbReference>
<dbReference type="SUPFAM" id="SSF53448">
    <property type="entry name" value="Nucleotide-diphospho-sugar transferases"/>
    <property type="match status" value="1"/>
</dbReference>
<name>A0A9X6NHZ9_HYPEX</name>
<keyword evidence="1" id="KW-0812">Transmembrane</keyword>
<keyword evidence="3" id="KW-1185">Reference proteome</keyword>
<dbReference type="AlphaFoldDB" id="A0A9X6NHZ9"/>
<dbReference type="EMBL" id="MTYJ01000212">
    <property type="protein sequence ID" value="OWA51041.1"/>
    <property type="molecule type" value="Genomic_DNA"/>
</dbReference>
<protein>
    <submittedName>
        <fullName evidence="2">Uncharacterized protein</fullName>
    </submittedName>
</protein>
<comment type="caution">
    <text evidence="2">The sequence shown here is derived from an EMBL/GenBank/DDBJ whole genome shotgun (WGS) entry which is preliminary data.</text>
</comment>